<comment type="caution">
    <text evidence="2">The sequence shown here is derived from an EMBL/GenBank/DDBJ whole genome shotgun (WGS) entry which is preliminary data.</text>
</comment>
<evidence type="ECO:0000256" key="1">
    <source>
        <dbReference type="SAM" id="Phobius"/>
    </source>
</evidence>
<dbReference type="PANTHER" id="PTHR35394:SF5">
    <property type="entry name" value="DUF3176 DOMAIN-CONTAINING PROTEIN"/>
    <property type="match status" value="1"/>
</dbReference>
<keyword evidence="1" id="KW-0472">Membrane</keyword>
<dbReference type="InterPro" id="IPR021514">
    <property type="entry name" value="DUF3176"/>
</dbReference>
<evidence type="ECO:0000313" key="2">
    <source>
        <dbReference type="EMBL" id="RSL44741.1"/>
    </source>
</evidence>
<keyword evidence="1" id="KW-1133">Transmembrane helix</keyword>
<keyword evidence="1" id="KW-0812">Transmembrane</keyword>
<feature type="transmembrane region" description="Helical" evidence="1">
    <location>
        <begin position="18"/>
        <end position="39"/>
    </location>
</feature>
<dbReference type="AlphaFoldDB" id="A0A428NVF9"/>
<dbReference type="OrthoDB" id="5376804at2759"/>
<reference evidence="2 3" key="1">
    <citation type="submission" date="2017-06" db="EMBL/GenBank/DDBJ databases">
        <title>Comparative genomic analysis of Ambrosia Fusariam Clade fungi.</title>
        <authorList>
            <person name="Stajich J.E."/>
            <person name="Carrillo J."/>
            <person name="Kijimoto T."/>
            <person name="Eskalen A."/>
            <person name="O'Donnell K."/>
            <person name="Kasson M."/>
        </authorList>
    </citation>
    <scope>NUCLEOTIDE SEQUENCE [LARGE SCALE GENOMIC DNA]</scope>
    <source>
        <strain evidence="2 3">NRRL62584</strain>
    </source>
</reference>
<sequence>MASKRRCGELFSSLIKPWWFQLFSMLVSIGLVVSMMFVLKGSNGKPVNGNDETLNAKISALSTANGVFLLLVIGACLSQQNWILFSEESRCLYDFQTVSDASRGLQGSLRLLFMSMRCRHRLRDHLAWLSRRRSGFNNSKHDICYHFRGGTIVKIGAVATCLAAAMDPFAQKLISFDERESFVTEDGRVDLRGPDVYANADFEMQAAIAFGFSADAEAIQQQTSFLCPGAQCVFEDWESLSVCSRCHNITDRLETNTLSDGGLSNVLQFDQRFFMFDTNSTEYSLPNGLFLNNIDDVYGPSRRMVYMTMSGTADPNKTVVMNDIDTLIWAQTIIKVATKPDPGSNDTWPSFGVRASECALYYCVRRYENAKYNNSRISFTSEKLKGAERDPESWASLTSALQASDGLSDKVLKSLAYHPHDSFIRRSDLRLRSADGTGGWNVSDTAVYGISYYMQTFFATCLNRAIRQNCTQAVEDWIIPNGFYLSASSSDGRQREDYRPSTAKVLWATDDIEPIFKNVAASMSNALRRGADADVKGNGTVLSSTTIYKVVWPWITLHCLQEITALFILVITIRSTHLRSNRIDVWKSSELAVFAKGATLTGLGGLRTKQELEEKAKKTKVDLLKTSKEAGLNASDNLLQTGQVTPGDES</sequence>
<dbReference type="Pfam" id="PF11374">
    <property type="entry name" value="DUF3176"/>
    <property type="match status" value="1"/>
</dbReference>
<proteinExistence type="predicted"/>
<dbReference type="EMBL" id="NKCI01000282">
    <property type="protein sequence ID" value="RSL44741.1"/>
    <property type="molecule type" value="Genomic_DNA"/>
</dbReference>
<protein>
    <submittedName>
        <fullName evidence="2">Uncharacterized protein</fullName>
    </submittedName>
</protein>
<evidence type="ECO:0000313" key="3">
    <source>
        <dbReference type="Proteomes" id="UP000288168"/>
    </source>
</evidence>
<dbReference type="PANTHER" id="PTHR35394">
    <property type="entry name" value="DUF3176 DOMAIN-CONTAINING PROTEIN"/>
    <property type="match status" value="1"/>
</dbReference>
<organism evidence="2 3">
    <name type="scientific">Fusarium duplospermum</name>
    <dbReference type="NCBI Taxonomy" id="1325734"/>
    <lineage>
        <taxon>Eukaryota</taxon>
        <taxon>Fungi</taxon>
        <taxon>Dikarya</taxon>
        <taxon>Ascomycota</taxon>
        <taxon>Pezizomycotina</taxon>
        <taxon>Sordariomycetes</taxon>
        <taxon>Hypocreomycetidae</taxon>
        <taxon>Hypocreales</taxon>
        <taxon>Nectriaceae</taxon>
        <taxon>Fusarium</taxon>
        <taxon>Fusarium solani species complex</taxon>
    </lineage>
</organism>
<gene>
    <name evidence="2" type="ORF">CEP54_014561</name>
</gene>
<dbReference type="STRING" id="1325734.A0A428NVF9"/>
<dbReference type="Proteomes" id="UP000288168">
    <property type="component" value="Unassembled WGS sequence"/>
</dbReference>
<accession>A0A428NVF9</accession>
<name>A0A428NVF9_9HYPO</name>
<keyword evidence="3" id="KW-1185">Reference proteome</keyword>